<keyword evidence="3" id="KW-1185">Reference proteome</keyword>
<keyword evidence="1" id="KW-1133">Transmembrane helix</keyword>
<feature type="transmembrane region" description="Helical" evidence="1">
    <location>
        <begin position="28"/>
        <end position="45"/>
    </location>
</feature>
<organism evidence="2 3">
    <name type="scientific">Ectobacillus funiculus</name>
    <dbReference type="NCBI Taxonomy" id="137993"/>
    <lineage>
        <taxon>Bacteria</taxon>
        <taxon>Bacillati</taxon>
        <taxon>Bacillota</taxon>
        <taxon>Bacilli</taxon>
        <taxon>Bacillales</taxon>
        <taxon>Bacillaceae</taxon>
        <taxon>Ectobacillus</taxon>
    </lineage>
</organism>
<gene>
    <name evidence="2" type="ORF">ACFFMS_27485</name>
</gene>
<reference evidence="2 3" key="1">
    <citation type="submission" date="2024-09" db="EMBL/GenBank/DDBJ databases">
        <authorList>
            <person name="Sun Q."/>
            <person name="Mori K."/>
        </authorList>
    </citation>
    <scope>NUCLEOTIDE SEQUENCE [LARGE SCALE GENOMIC DNA]</scope>
    <source>
        <strain evidence="2 3">JCM 11201</strain>
    </source>
</reference>
<dbReference type="Proteomes" id="UP001589609">
    <property type="component" value="Unassembled WGS sequence"/>
</dbReference>
<feature type="transmembrane region" description="Helical" evidence="1">
    <location>
        <begin position="202"/>
        <end position="220"/>
    </location>
</feature>
<comment type="caution">
    <text evidence="2">The sequence shown here is derived from an EMBL/GenBank/DDBJ whole genome shotgun (WGS) entry which is preliminary data.</text>
</comment>
<keyword evidence="1" id="KW-0472">Membrane</keyword>
<evidence type="ECO:0000313" key="3">
    <source>
        <dbReference type="Proteomes" id="UP001589609"/>
    </source>
</evidence>
<proteinExistence type="predicted"/>
<protein>
    <submittedName>
        <fullName evidence="2">Uncharacterized protein</fullName>
    </submittedName>
</protein>
<feature type="transmembrane region" description="Helical" evidence="1">
    <location>
        <begin position="88"/>
        <end position="106"/>
    </location>
</feature>
<feature type="transmembrane region" description="Helical" evidence="1">
    <location>
        <begin position="160"/>
        <end position="181"/>
    </location>
</feature>
<evidence type="ECO:0000313" key="2">
    <source>
        <dbReference type="EMBL" id="MFB9761973.1"/>
    </source>
</evidence>
<sequence length="254" mass="29757">MNQMPPFRRTRAHISQFTISQLHLRNPWVISFFAFSYPGFGHLLLHRYAAAFILITWEAFINNMANVNLGILYSLLGDFETAKKVLDEKWLMLYVGIYMFSIWDSYRVTVDHNKLYLLADREDAPIPSLNIGSWDINSLGRCKPWIALAWSFLMPGLGHLYIHKILTGFFVFGYTITVLYFGHIPQAIQFTMVGEFAQAKQIINMQWAMYLPSIYVFIVYDSYVSAVEYNKLFEKELSNYLRRNYQNPNFKPPI</sequence>
<feature type="transmembrane region" description="Helical" evidence="1">
    <location>
        <begin position="51"/>
        <end position="76"/>
    </location>
</feature>
<evidence type="ECO:0000256" key="1">
    <source>
        <dbReference type="SAM" id="Phobius"/>
    </source>
</evidence>
<keyword evidence="1" id="KW-0812">Transmembrane</keyword>
<name>A0ABV5WMS9_9BACI</name>
<dbReference type="RefSeq" id="WP_379952024.1">
    <property type="nucleotide sequence ID" value="NZ_JBHMAF010000196.1"/>
</dbReference>
<accession>A0ABV5WMS9</accession>
<dbReference type="EMBL" id="JBHMAF010000196">
    <property type="protein sequence ID" value="MFB9761973.1"/>
    <property type="molecule type" value="Genomic_DNA"/>
</dbReference>